<dbReference type="SUPFAM" id="SSF52540">
    <property type="entry name" value="P-loop containing nucleoside triphosphate hydrolases"/>
    <property type="match status" value="1"/>
</dbReference>
<dbReference type="Proteomes" id="UP001596107">
    <property type="component" value="Unassembled WGS sequence"/>
</dbReference>
<evidence type="ECO:0008006" key="3">
    <source>
        <dbReference type="Google" id="ProtNLM"/>
    </source>
</evidence>
<name>A0ABW0T580_9HYPH</name>
<protein>
    <recommendedName>
        <fullName evidence="3">Sulfotransferase domain-containing protein</fullName>
    </recommendedName>
</protein>
<gene>
    <name evidence="1" type="ORF">ACFPOD_04050</name>
</gene>
<dbReference type="Gene3D" id="3.40.50.300">
    <property type="entry name" value="P-loop containing nucleotide triphosphate hydrolases"/>
    <property type="match status" value="1"/>
</dbReference>
<evidence type="ECO:0000313" key="2">
    <source>
        <dbReference type="Proteomes" id="UP001596107"/>
    </source>
</evidence>
<organism evidence="1 2">
    <name type="scientific">Nitratireductor kimnyeongensis</name>
    <dbReference type="NCBI Taxonomy" id="430679"/>
    <lineage>
        <taxon>Bacteria</taxon>
        <taxon>Pseudomonadati</taxon>
        <taxon>Pseudomonadota</taxon>
        <taxon>Alphaproteobacteria</taxon>
        <taxon>Hyphomicrobiales</taxon>
        <taxon>Phyllobacteriaceae</taxon>
        <taxon>Nitratireductor</taxon>
    </lineage>
</organism>
<sequence length="257" mass="29555">MSKIYIQSMPKAGTYFFGAVLEKLGLLNSGFHIHGGFVQHTLAYSDEINRERPTETELGINWTTVLPALPENSFCFGHFPASFSSWCFPRYKYVIAYRDPSETLVSEFIDFRFRRRDLAWISKAEITDDGEAFEAYLTLHGVSHHTVLFSHVIELRRILVRSVAPTMFHPERFAFFDFKKARVSAQEISRLADFVLDGKNDIDSIQILRESLETETKTKATDLRIDREALWTSEAKNIFGKSRLPHLIEDAQKIGLL</sequence>
<dbReference type="EMBL" id="JBHSNB010000001">
    <property type="protein sequence ID" value="MFC5584272.1"/>
    <property type="molecule type" value="Genomic_DNA"/>
</dbReference>
<dbReference type="RefSeq" id="WP_223019919.1">
    <property type="nucleotide sequence ID" value="NZ_CP078143.1"/>
</dbReference>
<reference evidence="2" key="1">
    <citation type="journal article" date="2019" name="Int. J. Syst. Evol. Microbiol.">
        <title>The Global Catalogue of Microorganisms (GCM) 10K type strain sequencing project: providing services to taxonomists for standard genome sequencing and annotation.</title>
        <authorList>
            <consortium name="The Broad Institute Genomics Platform"/>
            <consortium name="The Broad Institute Genome Sequencing Center for Infectious Disease"/>
            <person name="Wu L."/>
            <person name="Ma J."/>
        </authorList>
    </citation>
    <scope>NUCLEOTIDE SEQUENCE [LARGE SCALE GENOMIC DNA]</scope>
    <source>
        <strain evidence="2">JCM 3366</strain>
    </source>
</reference>
<keyword evidence="2" id="KW-1185">Reference proteome</keyword>
<dbReference type="InterPro" id="IPR027417">
    <property type="entry name" value="P-loop_NTPase"/>
</dbReference>
<evidence type="ECO:0000313" key="1">
    <source>
        <dbReference type="EMBL" id="MFC5584272.1"/>
    </source>
</evidence>
<comment type="caution">
    <text evidence="1">The sequence shown here is derived from an EMBL/GenBank/DDBJ whole genome shotgun (WGS) entry which is preliminary data.</text>
</comment>
<proteinExistence type="predicted"/>
<accession>A0ABW0T580</accession>